<name>E1ZL76_CHLVA</name>
<dbReference type="GO" id="GO:0012505">
    <property type="term" value="C:endomembrane system"/>
    <property type="evidence" value="ECO:0007669"/>
    <property type="project" value="UniProtKB-SubCell"/>
</dbReference>
<feature type="transmembrane region" description="Helical" evidence="8">
    <location>
        <begin position="28"/>
        <end position="48"/>
    </location>
</feature>
<dbReference type="PANTHER" id="PTHR43337">
    <property type="entry name" value="XANTHINE/URACIL PERMEASE C887.17-RELATED"/>
    <property type="match status" value="1"/>
</dbReference>
<feature type="transmembrane region" description="Helical" evidence="8">
    <location>
        <begin position="335"/>
        <end position="355"/>
    </location>
</feature>
<evidence type="ECO:0000256" key="2">
    <source>
        <dbReference type="ARBA" id="ARBA00005697"/>
    </source>
</evidence>
<dbReference type="OMA" id="LEIAIPC"/>
<evidence type="ECO:0000256" key="5">
    <source>
        <dbReference type="ARBA" id="ARBA00022989"/>
    </source>
</evidence>
<evidence type="ECO:0000313" key="10">
    <source>
        <dbReference type="Proteomes" id="UP000008141"/>
    </source>
</evidence>
<dbReference type="EMBL" id="GL433851">
    <property type="protein sequence ID" value="EFN53511.1"/>
    <property type="molecule type" value="Genomic_DNA"/>
</dbReference>
<dbReference type="Pfam" id="PF00860">
    <property type="entry name" value="Xan_ur_permease"/>
    <property type="match status" value="1"/>
</dbReference>
<dbReference type="InParanoid" id="E1ZL76"/>
<dbReference type="STRING" id="554065.E1ZL76"/>
<dbReference type="Proteomes" id="UP000008141">
    <property type="component" value="Unassembled WGS sequence"/>
</dbReference>
<evidence type="ECO:0000256" key="8">
    <source>
        <dbReference type="SAM" id="Phobius"/>
    </source>
</evidence>
<feature type="transmembrane region" description="Helical" evidence="8">
    <location>
        <begin position="211"/>
        <end position="237"/>
    </location>
</feature>
<evidence type="ECO:0000256" key="4">
    <source>
        <dbReference type="ARBA" id="ARBA00022692"/>
    </source>
</evidence>
<protein>
    <recommendedName>
        <fullName evidence="11">Xanthine/uracil/vitamin C permease</fullName>
    </recommendedName>
</protein>
<accession>E1ZL76</accession>
<dbReference type="GO" id="GO:0005886">
    <property type="term" value="C:plasma membrane"/>
    <property type="evidence" value="ECO:0007669"/>
    <property type="project" value="TreeGrafter"/>
</dbReference>
<keyword evidence="3" id="KW-0813">Transport</keyword>
<dbReference type="eggNOG" id="ENOG502QQ5E">
    <property type="taxonomic scope" value="Eukaryota"/>
</dbReference>
<keyword evidence="10" id="KW-1185">Reference proteome</keyword>
<keyword evidence="4 8" id="KW-0812">Transmembrane</keyword>
<feature type="transmembrane region" description="Helical" evidence="8">
    <location>
        <begin position="177"/>
        <end position="199"/>
    </location>
</feature>
<feature type="transmembrane region" description="Helical" evidence="8">
    <location>
        <begin position="86"/>
        <end position="107"/>
    </location>
</feature>
<keyword evidence="6 8" id="KW-0472">Membrane</keyword>
<reference evidence="9 10" key="1">
    <citation type="journal article" date="2010" name="Plant Cell">
        <title>The Chlorella variabilis NC64A genome reveals adaptation to photosymbiosis, coevolution with viruses, and cryptic sex.</title>
        <authorList>
            <person name="Blanc G."/>
            <person name="Duncan G."/>
            <person name="Agarkova I."/>
            <person name="Borodovsky M."/>
            <person name="Gurnon J."/>
            <person name="Kuo A."/>
            <person name="Lindquist E."/>
            <person name="Lucas S."/>
            <person name="Pangilinan J."/>
            <person name="Polle J."/>
            <person name="Salamov A."/>
            <person name="Terry A."/>
            <person name="Yamada T."/>
            <person name="Dunigan D.D."/>
            <person name="Grigoriev I.V."/>
            <person name="Claverie J.M."/>
            <person name="Van Etten J.L."/>
        </authorList>
    </citation>
    <scope>NUCLEOTIDE SEQUENCE [LARGE SCALE GENOMIC DNA]</scope>
    <source>
        <strain evidence="9 10">NC64A</strain>
    </source>
</reference>
<dbReference type="RefSeq" id="XP_005845613.1">
    <property type="nucleotide sequence ID" value="XM_005845551.1"/>
</dbReference>
<feature type="transmembrane region" description="Helical" evidence="8">
    <location>
        <begin position="127"/>
        <end position="146"/>
    </location>
</feature>
<evidence type="ECO:0008006" key="11">
    <source>
        <dbReference type="Google" id="ProtNLM"/>
    </source>
</evidence>
<evidence type="ECO:0000256" key="7">
    <source>
        <dbReference type="SAM" id="MobiDB-lite"/>
    </source>
</evidence>
<evidence type="ECO:0000256" key="1">
    <source>
        <dbReference type="ARBA" id="ARBA00004127"/>
    </source>
</evidence>
<proteinExistence type="inferred from homology"/>
<feature type="transmembrane region" description="Helical" evidence="8">
    <location>
        <begin position="286"/>
        <end position="303"/>
    </location>
</feature>
<evidence type="ECO:0000256" key="6">
    <source>
        <dbReference type="ARBA" id="ARBA00023136"/>
    </source>
</evidence>
<feature type="transmembrane region" description="Helical" evidence="8">
    <location>
        <begin position="249"/>
        <end position="274"/>
    </location>
</feature>
<gene>
    <name evidence="9" type="ORF">CHLNCDRAFT_136863</name>
</gene>
<feature type="region of interest" description="Disordered" evidence="7">
    <location>
        <begin position="392"/>
        <end position="429"/>
    </location>
</feature>
<feature type="compositionally biased region" description="Low complexity" evidence="7">
    <location>
        <begin position="491"/>
        <end position="507"/>
    </location>
</feature>
<feature type="region of interest" description="Disordered" evidence="7">
    <location>
        <begin position="485"/>
        <end position="516"/>
    </location>
</feature>
<dbReference type="KEGG" id="cvr:CHLNCDRAFT_136863"/>
<evidence type="ECO:0000256" key="3">
    <source>
        <dbReference type="ARBA" id="ARBA00022448"/>
    </source>
</evidence>
<comment type="subcellular location">
    <subcellularLocation>
        <location evidence="1">Endomembrane system</location>
        <topology evidence="1">Multi-pass membrane protein</topology>
    </subcellularLocation>
</comment>
<dbReference type="GeneID" id="17352983"/>
<sequence>MTLKERVDRYFKVSERGSNVGREIKSGVVTFMTASYILLVNPQILGLAGLPVKAVVTATALSSMLASLLCGLMSNLPVGISPGMGLNAYLVFSQVVGMGLLLTFIGLQTSKIVVAAPETMVTMGDLFALEPLLAIGGLAVISALHYRNVKGSIIIGVLLVALAYFAAKGAWPTECAGAGGGACGFDAFVALPHLKFFALDFSELLAFKPSAWSAVLAYTLVMIFDIGGAMFGLGNLAGLVRDGHVPGAVWTYLAASAGTALGALTGTTPLIIAAESAVGIKEGGRTGLVAVTVAGCFAVSMLLSPFLQAIPQLATAPVLVLVGAMMMGESTHIDWSSMLTAVPAFLTIVIQPFTFSIANGIYAGLTMSVLLFFLTGQFLEVFRGAKGEGGDLETPLLGGSDGGGGADEEPNGHVPGADTPRLPPLPGVAEGGQAIPIGAALRRNLPHEVAALVGSLTGSLRSRGSAPYQRNSYTMYINVAGSGAGTTPSVGSGARSSRAGSDAPHGGSDLGHHLDH</sequence>
<keyword evidence="5 8" id="KW-1133">Transmembrane helix</keyword>
<feature type="transmembrane region" description="Helical" evidence="8">
    <location>
        <begin position="153"/>
        <end position="171"/>
    </location>
</feature>
<dbReference type="PANTHER" id="PTHR43337:SF1">
    <property type="entry name" value="XANTHINE_URACIL PERMEASE C887.17-RELATED"/>
    <property type="match status" value="1"/>
</dbReference>
<comment type="similarity">
    <text evidence="2">Belongs to the nucleobase:cation symporter-2 (NCS2) (TC 2.A.40) family. Azg-like subfamily.</text>
</comment>
<dbReference type="AlphaFoldDB" id="E1ZL76"/>
<dbReference type="GO" id="GO:0005345">
    <property type="term" value="F:purine nucleobase transmembrane transporter activity"/>
    <property type="evidence" value="ECO:0007669"/>
    <property type="project" value="TreeGrafter"/>
</dbReference>
<dbReference type="InterPro" id="IPR006043">
    <property type="entry name" value="NCS2"/>
</dbReference>
<dbReference type="OrthoDB" id="431212at2759"/>
<feature type="transmembrane region" description="Helical" evidence="8">
    <location>
        <begin position="54"/>
        <end position="74"/>
    </location>
</feature>
<feature type="transmembrane region" description="Helical" evidence="8">
    <location>
        <begin position="361"/>
        <end position="379"/>
    </location>
</feature>
<dbReference type="InterPro" id="IPR045018">
    <property type="entry name" value="Azg-like"/>
</dbReference>
<organism evidence="10">
    <name type="scientific">Chlorella variabilis</name>
    <name type="common">Green alga</name>
    <dbReference type="NCBI Taxonomy" id="554065"/>
    <lineage>
        <taxon>Eukaryota</taxon>
        <taxon>Viridiplantae</taxon>
        <taxon>Chlorophyta</taxon>
        <taxon>core chlorophytes</taxon>
        <taxon>Trebouxiophyceae</taxon>
        <taxon>Chlorellales</taxon>
        <taxon>Chlorellaceae</taxon>
        <taxon>Chlorella clade</taxon>
        <taxon>Chlorella</taxon>
    </lineage>
</organism>
<evidence type="ECO:0000313" key="9">
    <source>
        <dbReference type="EMBL" id="EFN53511.1"/>
    </source>
</evidence>